<keyword evidence="2" id="KW-1133">Transmembrane helix</keyword>
<name>A0A0G0BSL1_9BACT</name>
<dbReference type="Proteomes" id="UP000034952">
    <property type="component" value="Unassembled WGS sequence"/>
</dbReference>
<gene>
    <name evidence="3" type="ORF">UR64_C0004G0022</name>
</gene>
<evidence type="ECO:0000256" key="1">
    <source>
        <dbReference type="SAM" id="MobiDB-lite"/>
    </source>
</evidence>
<proteinExistence type="predicted"/>
<protein>
    <recommendedName>
        <fullName evidence="5">Protein TolB</fullName>
    </recommendedName>
</protein>
<dbReference type="EMBL" id="LBPY01000004">
    <property type="protein sequence ID" value="KKP66641.1"/>
    <property type="molecule type" value="Genomic_DNA"/>
</dbReference>
<organism evidence="3 4">
    <name type="scientific">Candidatus Nomurabacteria bacterium GW2011_GWE1_35_16</name>
    <dbReference type="NCBI Taxonomy" id="1618761"/>
    <lineage>
        <taxon>Bacteria</taxon>
        <taxon>Candidatus Nomuraibacteriota</taxon>
    </lineage>
</organism>
<reference evidence="3 4" key="1">
    <citation type="journal article" date="2015" name="Nature">
        <title>rRNA introns, odd ribosomes, and small enigmatic genomes across a large radiation of phyla.</title>
        <authorList>
            <person name="Brown C.T."/>
            <person name="Hug L.A."/>
            <person name="Thomas B.C."/>
            <person name="Sharon I."/>
            <person name="Castelle C.J."/>
            <person name="Singh A."/>
            <person name="Wilkins M.J."/>
            <person name="Williams K.H."/>
            <person name="Banfield J.F."/>
        </authorList>
    </citation>
    <scope>NUCLEOTIDE SEQUENCE [LARGE SCALE GENOMIC DNA]</scope>
</reference>
<accession>A0A0G0BSL1</accession>
<evidence type="ECO:0000313" key="3">
    <source>
        <dbReference type="EMBL" id="KKP66641.1"/>
    </source>
</evidence>
<evidence type="ECO:0000313" key="4">
    <source>
        <dbReference type="Proteomes" id="UP000034952"/>
    </source>
</evidence>
<evidence type="ECO:0000256" key="2">
    <source>
        <dbReference type="SAM" id="Phobius"/>
    </source>
</evidence>
<dbReference type="SUPFAM" id="SSF69322">
    <property type="entry name" value="Tricorn protease domain 2"/>
    <property type="match status" value="1"/>
</dbReference>
<feature type="region of interest" description="Disordered" evidence="1">
    <location>
        <begin position="53"/>
        <end position="76"/>
    </location>
</feature>
<sequence>MPRKTKIIFITVFIITLTILLGVYFYNKSKNPNTTDPNATFYQKFNPFSPGNKIPVNPDAKPDETNKPGEGVTSKESSKFYQITDFAVAGATFLEDTRLVDITNTDIEGVALEEKDPYEKAPSVRYVERKNGHVYKMFLDTKTKEKISNLTITAIYESYFNSKADTVLYRYLSDDETINSLAMKIGSSTKDFLPQNITDMAVSLDKTKYFYLVKNGNGSTGVSGNFEDKKESIVFSSPFTEWLPQWTNNQNIFLTTKPYYASNGSIFILNTANKTITKLFGGIAGLTTLVNSNGSDILYSVSTGNGPRLNVFNINKHSSVDLKTSGLPEKCAWSNDDVTVYCAIPNTIVGNQYPNSWYQGLVSFDDYFVKINTTTGERITLANSKDEIPVDSINMFLSKAEDKLFFVNKKDYTLWSLDL</sequence>
<keyword evidence="2" id="KW-0812">Transmembrane</keyword>
<keyword evidence="2" id="KW-0472">Membrane</keyword>
<dbReference type="AlphaFoldDB" id="A0A0G0BSL1"/>
<comment type="caution">
    <text evidence="3">The sequence shown here is derived from an EMBL/GenBank/DDBJ whole genome shotgun (WGS) entry which is preliminary data.</text>
</comment>
<evidence type="ECO:0008006" key="5">
    <source>
        <dbReference type="Google" id="ProtNLM"/>
    </source>
</evidence>
<feature type="transmembrane region" description="Helical" evidence="2">
    <location>
        <begin position="7"/>
        <end position="26"/>
    </location>
</feature>